<feature type="domain" description="25S rRNA (uridine-N(3))-methyltransferase BMT5-like" evidence="2">
    <location>
        <begin position="79"/>
        <end position="276"/>
    </location>
</feature>
<dbReference type="Pfam" id="PF10354">
    <property type="entry name" value="BMT5-like"/>
    <property type="match status" value="1"/>
</dbReference>
<organism evidence="3 4">
    <name type="scientific">Metschnikowia bicuspidata var. bicuspidata NRRL YB-4993</name>
    <dbReference type="NCBI Taxonomy" id="869754"/>
    <lineage>
        <taxon>Eukaryota</taxon>
        <taxon>Fungi</taxon>
        <taxon>Dikarya</taxon>
        <taxon>Ascomycota</taxon>
        <taxon>Saccharomycotina</taxon>
        <taxon>Pichiomycetes</taxon>
        <taxon>Metschnikowiaceae</taxon>
        <taxon>Metschnikowia</taxon>
    </lineage>
</organism>
<name>A0A1A0H6R7_9ASCO</name>
<dbReference type="PANTHER" id="PTHR11538">
    <property type="entry name" value="PHENYLALANYL-TRNA SYNTHETASE"/>
    <property type="match status" value="1"/>
</dbReference>
<dbReference type="RefSeq" id="XP_018710178.1">
    <property type="nucleotide sequence ID" value="XM_018859104.1"/>
</dbReference>
<dbReference type="InterPro" id="IPR019446">
    <property type="entry name" value="BMT5-like"/>
</dbReference>
<dbReference type="STRING" id="869754.A0A1A0H6R7"/>
<comment type="caution">
    <text evidence="3">The sequence shown here is derived from an EMBL/GenBank/DDBJ whole genome shotgun (WGS) entry which is preliminary data.</text>
</comment>
<dbReference type="OrthoDB" id="273345at2759"/>
<evidence type="ECO:0000313" key="3">
    <source>
        <dbReference type="EMBL" id="OBA19650.1"/>
    </source>
</evidence>
<accession>A0A1A0H6R7</accession>
<evidence type="ECO:0000313" key="4">
    <source>
        <dbReference type="Proteomes" id="UP000092555"/>
    </source>
</evidence>
<dbReference type="AlphaFoldDB" id="A0A1A0H6R7"/>
<dbReference type="GeneID" id="30032080"/>
<dbReference type="Proteomes" id="UP000092555">
    <property type="component" value="Unassembled WGS sequence"/>
</dbReference>
<dbReference type="GO" id="GO:0005737">
    <property type="term" value="C:cytoplasm"/>
    <property type="evidence" value="ECO:0007669"/>
    <property type="project" value="TreeGrafter"/>
</dbReference>
<keyword evidence="4" id="KW-1185">Reference proteome</keyword>
<gene>
    <name evidence="3" type="ORF">METBIDRAFT_79647</name>
</gene>
<reference evidence="3 4" key="1">
    <citation type="submission" date="2016-05" db="EMBL/GenBank/DDBJ databases">
        <title>Comparative genomics of biotechnologically important yeasts.</title>
        <authorList>
            <consortium name="DOE Joint Genome Institute"/>
            <person name="Riley R."/>
            <person name="Haridas S."/>
            <person name="Wolfe K.H."/>
            <person name="Lopes M.R."/>
            <person name="Hittinger C.T."/>
            <person name="Goker M."/>
            <person name="Salamov A."/>
            <person name="Wisecaver J."/>
            <person name="Long T.M."/>
            <person name="Aerts A.L."/>
            <person name="Barry K."/>
            <person name="Choi C."/>
            <person name="Clum A."/>
            <person name="Coughlan A.Y."/>
            <person name="Deshpande S."/>
            <person name="Douglass A.P."/>
            <person name="Hanson S.J."/>
            <person name="Klenk H.-P."/>
            <person name="LaButti K."/>
            <person name="Lapidus A."/>
            <person name="Lindquist E."/>
            <person name="Lipzen A."/>
            <person name="Meier-kolthoff J.P."/>
            <person name="Ohm R.A."/>
            <person name="Otillar R.P."/>
            <person name="Pangilinan J."/>
            <person name="Peng Y."/>
            <person name="Rokas A."/>
            <person name="Rosa C.A."/>
            <person name="Scheuner C."/>
            <person name="Sibirny A.A."/>
            <person name="Slot J.C."/>
            <person name="Stielow J.B."/>
            <person name="Sun H."/>
            <person name="Kurtzman C.P."/>
            <person name="Blackwell M."/>
            <person name="Grigoriev I.V."/>
            <person name="Jeffries T.W."/>
        </authorList>
    </citation>
    <scope>NUCLEOTIDE SEQUENCE [LARGE SCALE GENOMIC DNA]</scope>
    <source>
        <strain evidence="3 4">NRRL YB-4993</strain>
    </source>
</reference>
<protein>
    <recommendedName>
        <fullName evidence="2">25S rRNA (uridine-N(3))-methyltransferase BMT5-like domain-containing protein</fullName>
    </recommendedName>
</protein>
<proteinExistence type="predicted"/>
<dbReference type="GO" id="GO:0070475">
    <property type="term" value="P:rRNA base methylation"/>
    <property type="evidence" value="ECO:0007669"/>
    <property type="project" value="EnsemblFungi"/>
</dbReference>
<evidence type="ECO:0000256" key="1">
    <source>
        <dbReference type="SAM" id="MobiDB-lite"/>
    </source>
</evidence>
<sequence length="324" mass="36709">MGRKLKGRQFQAKGLKGALQVHIAQEKVKQDTQRALEAQSQTQKDKAKSVKSGGAKKRQPVHVVQKKAFIPFSPNETLLLVGEGDFSFACALVRQDLILPENLIATGFDSETEMQTKYPEAMENVKFLKESGVSVLHEVDATNLMQSLKLKSLGKNQRVRIFENGKRLNYVMFNFPHNGRGIKDVDRNIREHQKLVLGYFKSCIALFDVVNKRSNSAASGYLSEEDSTAEKIVMSLFEGEPYISWGVKALSRSVGYRVERSGAFDWPFFAGYHHRRTNSMKDTTKPASERDARIYLFDKALSKEEFEKLTGKKSKKRDDDSDED</sequence>
<dbReference type="PANTHER" id="PTHR11538:SF26">
    <property type="entry name" value="FERREDOXIN-FOLD ANTICODON-BINDING DOMAIN-CONTAINING PROTEIN 1"/>
    <property type="match status" value="1"/>
</dbReference>
<dbReference type="GO" id="GO:0070042">
    <property type="term" value="F:rRNA (uridine-N3-)-methyltransferase activity"/>
    <property type="evidence" value="ECO:0007669"/>
    <property type="project" value="EnsemblFungi"/>
</dbReference>
<dbReference type="GO" id="GO:0005730">
    <property type="term" value="C:nucleolus"/>
    <property type="evidence" value="ECO:0007669"/>
    <property type="project" value="EnsemblFungi"/>
</dbReference>
<dbReference type="EMBL" id="LXTC01000006">
    <property type="protein sequence ID" value="OBA19650.1"/>
    <property type="molecule type" value="Genomic_DNA"/>
</dbReference>
<evidence type="ECO:0000259" key="2">
    <source>
        <dbReference type="Pfam" id="PF10354"/>
    </source>
</evidence>
<feature type="region of interest" description="Disordered" evidence="1">
    <location>
        <begin position="30"/>
        <end position="59"/>
    </location>
</feature>